<organism evidence="1 2">
    <name type="scientific">Liparis tanakae</name>
    <name type="common">Tanaka's snailfish</name>
    <dbReference type="NCBI Taxonomy" id="230148"/>
    <lineage>
        <taxon>Eukaryota</taxon>
        <taxon>Metazoa</taxon>
        <taxon>Chordata</taxon>
        <taxon>Craniata</taxon>
        <taxon>Vertebrata</taxon>
        <taxon>Euteleostomi</taxon>
        <taxon>Actinopterygii</taxon>
        <taxon>Neopterygii</taxon>
        <taxon>Teleostei</taxon>
        <taxon>Neoteleostei</taxon>
        <taxon>Acanthomorphata</taxon>
        <taxon>Eupercaria</taxon>
        <taxon>Perciformes</taxon>
        <taxon>Cottioidei</taxon>
        <taxon>Cottales</taxon>
        <taxon>Liparidae</taxon>
        <taxon>Liparis</taxon>
    </lineage>
</organism>
<proteinExistence type="predicted"/>
<sequence>MRTERERMQEFPVSCYLSPVPQRPLVLSPVLQLPVPVFRPAPPDCFCHGLCSLLRLPSTHPC</sequence>
<comment type="caution">
    <text evidence="1">The sequence shown here is derived from an EMBL/GenBank/DDBJ whole genome shotgun (WGS) entry which is preliminary data.</text>
</comment>
<reference evidence="1 2" key="1">
    <citation type="submission" date="2019-03" db="EMBL/GenBank/DDBJ databases">
        <title>First draft genome of Liparis tanakae, snailfish: a comprehensive survey of snailfish specific genes.</title>
        <authorList>
            <person name="Kim W."/>
            <person name="Song I."/>
            <person name="Jeong J.-H."/>
            <person name="Kim D."/>
            <person name="Kim S."/>
            <person name="Ryu S."/>
            <person name="Song J.Y."/>
            <person name="Lee S.K."/>
        </authorList>
    </citation>
    <scope>NUCLEOTIDE SEQUENCE [LARGE SCALE GENOMIC DNA]</scope>
    <source>
        <tissue evidence="1">Muscle</tissue>
    </source>
</reference>
<accession>A0A4Z2DZU1</accession>
<evidence type="ECO:0000313" key="2">
    <source>
        <dbReference type="Proteomes" id="UP000314294"/>
    </source>
</evidence>
<dbReference type="AlphaFoldDB" id="A0A4Z2DZU1"/>
<name>A0A4Z2DZU1_9TELE</name>
<gene>
    <name evidence="1" type="ORF">EYF80_068225</name>
</gene>
<evidence type="ECO:0000313" key="1">
    <source>
        <dbReference type="EMBL" id="TNN21662.1"/>
    </source>
</evidence>
<keyword evidence="2" id="KW-1185">Reference proteome</keyword>
<dbReference type="Proteomes" id="UP000314294">
    <property type="component" value="Unassembled WGS sequence"/>
</dbReference>
<protein>
    <submittedName>
        <fullName evidence="1">Uncharacterized protein</fullName>
    </submittedName>
</protein>
<dbReference type="EMBL" id="SRLO01026612">
    <property type="protein sequence ID" value="TNN21662.1"/>
    <property type="molecule type" value="Genomic_DNA"/>
</dbReference>